<evidence type="ECO:0000256" key="2">
    <source>
        <dbReference type="SAM" id="MobiDB-lite"/>
    </source>
</evidence>
<feature type="coiled-coil region" evidence="1">
    <location>
        <begin position="186"/>
        <end position="213"/>
    </location>
</feature>
<dbReference type="InterPro" id="IPR039284">
    <property type="entry name" value="CCDC159/163"/>
</dbReference>
<evidence type="ECO:0000313" key="4">
    <source>
        <dbReference type="RefSeq" id="XP_002740990.1"/>
    </source>
</evidence>
<dbReference type="Proteomes" id="UP000694865">
    <property type="component" value="Unplaced"/>
</dbReference>
<feature type="coiled-coil region" evidence="1">
    <location>
        <begin position="87"/>
        <end position="142"/>
    </location>
</feature>
<sequence length="388" mass="44102">MMSRDWESKFSSIVRETEANLAKVRQRLGSSRSSIYDNSFRSYSPKRNISGTYGVSHSSPTSSYPTTSSPEKTNLHTESADPSPALIAILNEKIEQQGKLIDNLSKEVQLLEKERDGMRNRMERYEDQLRALDRRLSEKGIDLQTERKIELWRREMKTELYEIQSKMHSQRASADMYGDDMVSAISRELRESKTLLQEECDSLRRDIESIKTKLLNQEVDIASQLADTKNVSRKVERLGRNVNNITESHRSHNRDLNDTLQSNQSTQKHLTQIRAEMEKLLDSVTRIEARSCTPGTMKSFDLSNGDIKLSEGDYIGKKYLEPDDLCQLSLSDLDVSTNLSDFQTDPSSKPKLQGSTIMSDPDSTIDLDDLNLSGTPSISSLELDSDLF</sequence>
<gene>
    <name evidence="4" type="primary">LOC100369202</name>
</gene>
<organism evidence="3 4">
    <name type="scientific">Saccoglossus kowalevskii</name>
    <name type="common">Acorn worm</name>
    <dbReference type="NCBI Taxonomy" id="10224"/>
    <lineage>
        <taxon>Eukaryota</taxon>
        <taxon>Metazoa</taxon>
        <taxon>Hemichordata</taxon>
        <taxon>Enteropneusta</taxon>
        <taxon>Harrimaniidae</taxon>
        <taxon>Saccoglossus</taxon>
    </lineage>
</organism>
<feature type="compositionally biased region" description="Low complexity" evidence="2">
    <location>
        <begin position="56"/>
        <end position="70"/>
    </location>
</feature>
<dbReference type="PANTHER" id="PTHR34533:SF3">
    <property type="entry name" value="BICD FAMILY-LIKE CARGO ADAPTER 2"/>
    <property type="match status" value="1"/>
</dbReference>
<feature type="compositionally biased region" description="Polar residues" evidence="2">
    <location>
        <begin position="353"/>
        <end position="362"/>
    </location>
</feature>
<evidence type="ECO:0000313" key="3">
    <source>
        <dbReference type="Proteomes" id="UP000694865"/>
    </source>
</evidence>
<name>A0ABM0GZQ6_SACKO</name>
<feature type="region of interest" description="Disordered" evidence="2">
    <location>
        <begin position="47"/>
        <end position="80"/>
    </location>
</feature>
<keyword evidence="3" id="KW-1185">Reference proteome</keyword>
<dbReference type="RefSeq" id="XP_002740990.1">
    <property type="nucleotide sequence ID" value="XM_002740944.2"/>
</dbReference>
<dbReference type="GeneID" id="100369202"/>
<proteinExistence type="predicted"/>
<dbReference type="PANTHER" id="PTHR34533">
    <property type="entry name" value="TRANSMEMBRANE PROTEIN CCDC163"/>
    <property type="match status" value="1"/>
</dbReference>
<keyword evidence="1" id="KW-0175">Coiled coil</keyword>
<reference evidence="4" key="1">
    <citation type="submission" date="2025-08" db="UniProtKB">
        <authorList>
            <consortium name="RefSeq"/>
        </authorList>
    </citation>
    <scope>IDENTIFICATION</scope>
    <source>
        <tissue evidence="4">Testes</tissue>
    </source>
</reference>
<accession>A0ABM0GZQ6</accession>
<protein>
    <submittedName>
        <fullName evidence="4">Mitotic spindle assembly checkpoint protein MAD1-like</fullName>
    </submittedName>
</protein>
<evidence type="ECO:0000256" key="1">
    <source>
        <dbReference type="SAM" id="Coils"/>
    </source>
</evidence>
<feature type="region of interest" description="Disordered" evidence="2">
    <location>
        <begin position="340"/>
        <end position="362"/>
    </location>
</feature>